<dbReference type="GO" id="GO:0003677">
    <property type="term" value="F:DNA binding"/>
    <property type="evidence" value="ECO:0007669"/>
    <property type="project" value="UniProtKB-UniRule"/>
</dbReference>
<reference evidence="4 5" key="1">
    <citation type="submission" date="2020-07" db="EMBL/GenBank/DDBJ databases">
        <authorList>
            <person name="Feng H."/>
        </authorList>
    </citation>
    <scope>NUCLEOTIDE SEQUENCE [LARGE SCALE GENOMIC DNA]</scope>
    <source>
        <strain evidence="5">s-11</strain>
    </source>
</reference>
<feature type="DNA-binding region" description="H-T-H motif" evidence="2">
    <location>
        <begin position="33"/>
        <end position="52"/>
    </location>
</feature>
<organism evidence="4 5">
    <name type="scientific">Thermoactinomyces daqus</name>
    <dbReference type="NCBI Taxonomy" id="1329516"/>
    <lineage>
        <taxon>Bacteria</taxon>
        <taxon>Bacillati</taxon>
        <taxon>Bacillota</taxon>
        <taxon>Bacilli</taxon>
        <taxon>Bacillales</taxon>
        <taxon>Thermoactinomycetaceae</taxon>
        <taxon>Thermoactinomyces</taxon>
    </lineage>
</organism>
<dbReference type="PRINTS" id="PR00455">
    <property type="entry name" value="HTHTETR"/>
</dbReference>
<dbReference type="InterPro" id="IPR001647">
    <property type="entry name" value="HTH_TetR"/>
</dbReference>
<evidence type="ECO:0000256" key="1">
    <source>
        <dbReference type="ARBA" id="ARBA00023125"/>
    </source>
</evidence>
<proteinExistence type="predicted"/>
<dbReference type="OrthoDB" id="9812993at2"/>
<evidence type="ECO:0000313" key="4">
    <source>
        <dbReference type="EMBL" id="MBA4541698.1"/>
    </source>
</evidence>
<dbReference type="AlphaFoldDB" id="A0A7W1X7U8"/>
<accession>A0A7W1X7U8</accession>
<dbReference type="InterPro" id="IPR009057">
    <property type="entry name" value="Homeodomain-like_sf"/>
</dbReference>
<sequence>MRGFSEAEKEQIRQKLFEVGCELFGTYGLKKTGIREIARAVGISQGAFYLFFPSKEALYFAILEREEEKIKTRLLETALKEESSGFERVKNLLLEGLKLVYENKIVRRLYMEKEYMPKFPLELLENHNKRDLYDLTPLVDAWAREGIIRPEKPELIAGMIRAFFLLPIHQREIGKDVFSETMEKLAESIALYLTTGAEKGEAHRD</sequence>
<dbReference type="Proteomes" id="UP000530514">
    <property type="component" value="Unassembled WGS sequence"/>
</dbReference>
<dbReference type="PANTHER" id="PTHR43479:SF11">
    <property type="entry name" value="ACREF_ENVCD OPERON REPRESSOR-RELATED"/>
    <property type="match status" value="1"/>
</dbReference>
<dbReference type="PANTHER" id="PTHR43479">
    <property type="entry name" value="ACREF/ENVCD OPERON REPRESSOR-RELATED"/>
    <property type="match status" value="1"/>
</dbReference>
<dbReference type="SUPFAM" id="SSF46689">
    <property type="entry name" value="Homeodomain-like"/>
    <property type="match status" value="1"/>
</dbReference>
<dbReference type="EMBL" id="JACEIP010000002">
    <property type="protein sequence ID" value="MBA4541698.1"/>
    <property type="molecule type" value="Genomic_DNA"/>
</dbReference>
<dbReference type="Gene3D" id="1.10.357.10">
    <property type="entry name" value="Tetracycline Repressor, domain 2"/>
    <property type="match status" value="1"/>
</dbReference>
<keyword evidence="1 2" id="KW-0238">DNA-binding</keyword>
<feature type="domain" description="HTH tetR-type" evidence="3">
    <location>
        <begin position="10"/>
        <end position="70"/>
    </location>
</feature>
<evidence type="ECO:0000256" key="2">
    <source>
        <dbReference type="PROSITE-ProRule" id="PRU00335"/>
    </source>
</evidence>
<dbReference type="PROSITE" id="PS50977">
    <property type="entry name" value="HTH_TETR_2"/>
    <property type="match status" value="1"/>
</dbReference>
<evidence type="ECO:0000259" key="3">
    <source>
        <dbReference type="PROSITE" id="PS50977"/>
    </source>
</evidence>
<gene>
    <name evidence="4" type="ORF">H1164_02110</name>
</gene>
<protein>
    <submittedName>
        <fullName evidence="4">TetR/AcrR family transcriptional regulator</fullName>
    </submittedName>
</protein>
<dbReference type="InterPro" id="IPR050624">
    <property type="entry name" value="HTH-type_Tx_Regulator"/>
</dbReference>
<comment type="caution">
    <text evidence="4">The sequence shown here is derived from an EMBL/GenBank/DDBJ whole genome shotgun (WGS) entry which is preliminary data.</text>
</comment>
<name>A0A7W1X7U8_9BACL</name>
<dbReference type="Pfam" id="PF00440">
    <property type="entry name" value="TetR_N"/>
    <property type="match status" value="1"/>
</dbReference>
<keyword evidence="5" id="KW-1185">Reference proteome</keyword>
<evidence type="ECO:0000313" key="5">
    <source>
        <dbReference type="Proteomes" id="UP000530514"/>
    </source>
</evidence>
<dbReference type="RefSeq" id="WP_033101026.1">
    <property type="nucleotide sequence ID" value="NZ_JACEIP010000002.1"/>
</dbReference>